<feature type="signal peptide" evidence="1">
    <location>
        <begin position="1"/>
        <end position="18"/>
    </location>
</feature>
<evidence type="ECO:0000313" key="2">
    <source>
        <dbReference type="EMBL" id="OJT12206.1"/>
    </source>
</evidence>
<feature type="chain" id="PRO_5013358756" evidence="1">
    <location>
        <begin position="19"/>
        <end position="86"/>
    </location>
</feature>
<gene>
    <name evidence="2" type="ORF">TRAPUB_11244</name>
</gene>
<reference evidence="2 3" key="1">
    <citation type="submission" date="2016-10" db="EMBL/GenBank/DDBJ databases">
        <title>Genome sequence of the basidiomycete white-rot fungus Trametes pubescens.</title>
        <authorList>
            <person name="Makela M.R."/>
            <person name="Granchi Z."/>
            <person name="Peng M."/>
            <person name="De Vries R.P."/>
            <person name="Grigoriev I."/>
            <person name="Riley R."/>
            <person name="Hilden K."/>
        </authorList>
    </citation>
    <scope>NUCLEOTIDE SEQUENCE [LARGE SCALE GENOMIC DNA]</scope>
    <source>
        <strain evidence="2 3">FBCC735</strain>
    </source>
</reference>
<protein>
    <submittedName>
        <fullName evidence="2">Uncharacterized protein</fullName>
    </submittedName>
</protein>
<dbReference type="OMA" id="TDARQCE"/>
<comment type="caution">
    <text evidence="2">The sequence shown here is derived from an EMBL/GenBank/DDBJ whole genome shotgun (WGS) entry which is preliminary data.</text>
</comment>
<evidence type="ECO:0000313" key="3">
    <source>
        <dbReference type="Proteomes" id="UP000184267"/>
    </source>
</evidence>
<dbReference type="OrthoDB" id="2803776at2759"/>
<proteinExistence type="predicted"/>
<organism evidence="2 3">
    <name type="scientific">Trametes pubescens</name>
    <name type="common">White-rot fungus</name>
    <dbReference type="NCBI Taxonomy" id="154538"/>
    <lineage>
        <taxon>Eukaryota</taxon>
        <taxon>Fungi</taxon>
        <taxon>Dikarya</taxon>
        <taxon>Basidiomycota</taxon>
        <taxon>Agaricomycotina</taxon>
        <taxon>Agaricomycetes</taxon>
        <taxon>Polyporales</taxon>
        <taxon>Polyporaceae</taxon>
        <taxon>Trametes</taxon>
    </lineage>
</organism>
<dbReference type="Proteomes" id="UP000184267">
    <property type="component" value="Unassembled WGS sequence"/>
</dbReference>
<feature type="non-terminal residue" evidence="2">
    <location>
        <position position="86"/>
    </location>
</feature>
<dbReference type="EMBL" id="MNAD01000509">
    <property type="protein sequence ID" value="OJT12206.1"/>
    <property type="molecule type" value="Genomic_DNA"/>
</dbReference>
<dbReference type="AlphaFoldDB" id="A0A1M2VXD9"/>
<sequence>MLVNTLTVALAFAASVLAQAPLVVNTPWVSGGVAVIQRGNEVVESFQTGGTFIWNTNVPAGSNITFEDIDADEHFVLSAPFVVQPG</sequence>
<accession>A0A1M2VXD9</accession>
<evidence type="ECO:0000256" key="1">
    <source>
        <dbReference type="SAM" id="SignalP"/>
    </source>
</evidence>
<keyword evidence="3" id="KW-1185">Reference proteome</keyword>
<name>A0A1M2VXD9_TRAPU</name>
<keyword evidence="1" id="KW-0732">Signal</keyword>